<keyword evidence="3" id="KW-0479">Metal-binding</keyword>
<dbReference type="GO" id="GO:0016787">
    <property type="term" value="F:hydrolase activity"/>
    <property type="evidence" value="ECO:0007669"/>
    <property type="project" value="UniProtKB-KW"/>
</dbReference>
<evidence type="ECO:0000256" key="2">
    <source>
        <dbReference type="ARBA" id="ARBA00010211"/>
    </source>
</evidence>
<evidence type="ECO:0000256" key="1">
    <source>
        <dbReference type="ARBA" id="ARBA00001946"/>
    </source>
</evidence>
<dbReference type="RefSeq" id="WP_149673524.1">
    <property type="nucleotide sequence ID" value="NZ_VTUZ01000025.1"/>
</dbReference>
<dbReference type="Proteomes" id="UP000325273">
    <property type="component" value="Unassembled WGS sequence"/>
</dbReference>
<comment type="caution">
    <text evidence="5">The sequence shown here is derived from an EMBL/GenBank/DDBJ whole genome shotgun (WGS) entry which is preliminary data.</text>
</comment>
<dbReference type="InterPro" id="IPR011234">
    <property type="entry name" value="Fumarylacetoacetase-like_C"/>
</dbReference>
<name>A0A5B0GQI1_9BURK</name>
<keyword evidence="5" id="KW-0378">Hydrolase</keyword>
<feature type="domain" description="Fumarylacetoacetase-like C-terminal" evidence="4">
    <location>
        <begin position="94"/>
        <end position="317"/>
    </location>
</feature>
<evidence type="ECO:0000256" key="3">
    <source>
        <dbReference type="ARBA" id="ARBA00022723"/>
    </source>
</evidence>
<organism evidence="5 6">
    <name type="scientific">Paraburkholderia panacisoli</name>
    <dbReference type="NCBI Taxonomy" id="2603818"/>
    <lineage>
        <taxon>Bacteria</taxon>
        <taxon>Pseudomonadati</taxon>
        <taxon>Pseudomonadota</taxon>
        <taxon>Betaproteobacteria</taxon>
        <taxon>Burkholderiales</taxon>
        <taxon>Burkholderiaceae</taxon>
        <taxon>Paraburkholderia</taxon>
    </lineage>
</organism>
<dbReference type="GO" id="GO:0044281">
    <property type="term" value="P:small molecule metabolic process"/>
    <property type="evidence" value="ECO:0007669"/>
    <property type="project" value="UniProtKB-ARBA"/>
</dbReference>
<dbReference type="EMBL" id="VTUZ01000025">
    <property type="protein sequence ID" value="KAA1004880.1"/>
    <property type="molecule type" value="Genomic_DNA"/>
</dbReference>
<comment type="similarity">
    <text evidence="2">Belongs to the FAH family.</text>
</comment>
<sequence length="317" mass="34905">MKYQLFSYSLDGFERQTGITFGSDLYSLKSCAVACDIAVVGDQTFDQLIAGWSIFGPKLAQLANDLYQGKAEQIKSLDIAAISFLPPFETPGIIYGAGANYKDHVEAMSKAFNMNLETDPKAAGIDPWHFQKAGRSTLAAHGQSVTYPAHTEKLDYEAELAVVIGRMARFVDVDNALQYVAGYTCANDLSARDNLRRENVDPSSPFRFDWIGHKSFPGSCPLGPFFTPAEFIATPEDLDIKCWVNDELRQDSNTSNHLYGVAEQIAYLSERVELYPGDVILTGTPAGVGMESGTFLKRGDTIRVWIEGIGELRNMVV</sequence>
<dbReference type="PANTHER" id="PTHR42796:SF4">
    <property type="entry name" value="FUMARYLACETOACETATE HYDROLASE DOMAIN-CONTAINING PROTEIN 2A"/>
    <property type="match status" value="1"/>
</dbReference>
<keyword evidence="6" id="KW-1185">Reference proteome</keyword>
<dbReference type="InterPro" id="IPR036663">
    <property type="entry name" value="Fumarylacetoacetase_C_sf"/>
</dbReference>
<gene>
    <name evidence="5" type="ORF">FVF58_30660</name>
</gene>
<comment type="cofactor">
    <cofactor evidence="1">
        <name>Mg(2+)</name>
        <dbReference type="ChEBI" id="CHEBI:18420"/>
    </cofactor>
</comment>
<dbReference type="PANTHER" id="PTHR42796">
    <property type="entry name" value="FUMARYLACETOACETATE HYDROLASE DOMAIN-CONTAINING PROTEIN 2A-RELATED"/>
    <property type="match status" value="1"/>
</dbReference>
<dbReference type="InterPro" id="IPR051121">
    <property type="entry name" value="FAH"/>
</dbReference>
<evidence type="ECO:0000259" key="4">
    <source>
        <dbReference type="Pfam" id="PF01557"/>
    </source>
</evidence>
<dbReference type="Gene3D" id="3.90.850.10">
    <property type="entry name" value="Fumarylacetoacetase-like, C-terminal domain"/>
    <property type="match status" value="1"/>
</dbReference>
<protein>
    <submittedName>
        <fullName evidence="5">Fumarylacetoacetate hydrolase family protein</fullName>
    </submittedName>
</protein>
<evidence type="ECO:0000313" key="6">
    <source>
        <dbReference type="Proteomes" id="UP000325273"/>
    </source>
</evidence>
<dbReference type="AlphaFoldDB" id="A0A5B0GQI1"/>
<reference evidence="5 6" key="1">
    <citation type="submission" date="2019-08" db="EMBL/GenBank/DDBJ databases">
        <title>Paraburkholderia sp. DCY113.</title>
        <authorList>
            <person name="Kang J."/>
        </authorList>
    </citation>
    <scope>NUCLEOTIDE SEQUENCE [LARGE SCALE GENOMIC DNA]</scope>
    <source>
        <strain evidence="5 6">DCY113</strain>
    </source>
</reference>
<dbReference type="Pfam" id="PF01557">
    <property type="entry name" value="FAA_hydrolase"/>
    <property type="match status" value="1"/>
</dbReference>
<proteinExistence type="inferred from homology"/>
<accession>A0A5B0GQI1</accession>
<dbReference type="SUPFAM" id="SSF56529">
    <property type="entry name" value="FAH"/>
    <property type="match status" value="1"/>
</dbReference>
<evidence type="ECO:0000313" key="5">
    <source>
        <dbReference type="EMBL" id="KAA1004880.1"/>
    </source>
</evidence>
<dbReference type="GO" id="GO:0046872">
    <property type="term" value="F:metal ion binding"/>
    <property type="evidence" value="ECO:0007669"/>
    <property type="project" value="UniProtKB-KW"/>
</dbReference>